<feature type="region of interest" description="Disordered" evidence="1">
    <location>
        <begin position="1"/>
        <end position="26"/>
    </location>
</feature>
<dbReference type="OrthoDB" id="5575058at2759"/>
<dbReference type="Proteomes" id="UP001139887">
    <property type="component" value="Unassembled WGS sequence"/>
</dbReference>
<protein>
    <submittedName>
        <fullName evidence="2">Uncharacterized protein</fullName>
    </submittedName>
</protein>
<proteinExistence type="predicted"/>
<gene>
    <name evidence="2" type="ORF">IWW36_002777</name>
</gene>
<organism evidence="2 3">
    <name type="scientific">Coemansia brasiliensis</name>
    <dbReference type="NCBI Taxonomy" id="2650707"/>
    <lineage>
        <taxon>Eukaryota</taxon>
        <taxon>Fungi</taxon>
        <taxon>Fungi incertae sedis</taxon>
        <taxon>Zoopagomycota</taxon>
        <taxon>Kickxellomycotina</taxon>
        <taxon>Kickxellomycetes</taxon>
        <taxon>Kickxellales</taxon>
        <taxon>Kickxellaceae</taxon>
        <taxon>Coemansia</taxon>
    </lineage>
</organism>
<reference evidence="2" key="1">
    <citation type="submission" date="2022-07" db="EMBL/GenBank/DDBJ databases">
        <title>Phylogenomic reconstructions and comparative analyses of Kickxellomycotina fungi.</title>
        <authorList>
            <person name="Reynolds N.K."/>
            <person name="Stajich J.E."/>
            <person name="Barry K."/>
            <person name="Grigoriev I.V."/>
            <person name="Crous P."/>
            <person name="Smith M.E."/>
        </authorList>
    </citation>
    <scope>NUCLEOTIDE SEQUENCE</scope>
    <source>
        <strain evidence="2">NRRL 1566</strain>
    </source>
</reference>
<sequence length="323" mass="35885">MDAGKDETVDSEQSSATRLPYSQCSRSMQSRRRAQLIKAICSIAGEPEGSINKSECMQLIHDTMRMPQMRTAEGEVGDSKALVKVMENIKALHEAMPIDSRTAILALVSEAFTGAELRTRWKLTFGSHQLQAARQLAQSKQFSLPVNWQSKKHPPVSKQPKSSEFVSRLHEFLDQNSIVDNSGQRVALRSLRQLHREFIEGDPGRNQISFSNFRSLAKAYVRLPSSTQGSQPMGSQQMDLATQLSLPQELLLPPMLQPMQFDSLLLSTQPPAPPPVSNYDIPTIQSIFDLAASSSSGAQQQPQQNPADSQPPDDTFPSQFFYL</sequence>
<comment type="caution">
    <text evidence="2">The sequence shown here is derived from an EMBL/GenBank/DDBJ whole genome shotgun (WGS) entry which is preliminary data.</text>
</comment>
<feature type="region of interest" description="Disordered" evidence="1">
    <location>
        <begin position="290"/>
        <end position="323"/>
    </location>
</feature>
<evidence type="ECO:0000313" key="2">
    <source>
        <dbReference type="EMBL" id="KAJ2849225.1"/>
    </source>
</evidence>
<evidence type="ECO:0000313" key="3">
    <source>
        <dbReference type="Proteomes" id="UP001139887"/>
    </source>
</evidence>
<dbReference type="EMBL" id="JANBUW010000094">
    <property type="protein sequence ID" value="KAJ2849225.1"/>
    <property type="molecule type" value="Genomic_DNA"/>
</dbReference>
<name>A0A9W8I6F5_9FUNG</name>
<dbReference type="AlphaFoldDB" id="A0A9W8I6F5"/>
<keyword evidence="3" id="KW-1185">Reference proteome</keyword>
<feature type="compositionally biased region" description="Low complexity" evidence="1">
    <location>
        <begin position="290"/>
        <end position="313"/>
    </location>
</feature>
<accession>A0A9W8I6F5</accession>
<evidence type="ECO:0000256" key="1">
    <source>
        <dbReference type="SAM" id="MobiDB-lite"/>
    </source>
</evidence>